<reference evidence="1" key="1">
    <citation type="submission" date="2021-01" db="EMBL/GenBank/DDBJ databases">
        <title>Modified the classification status of verrucomicrobia.</title>
        <authorList>
            <person name="Feng X."/>
        </authorList>
    </citation>
    <scope>NUCLEOTIDE SEQUENCE</scope>
    <source>
        <strain evidence="1">JCM 18052</strain>
    </source>
</reference>
<protein>
    <submittedName>
        <fullName evidence="1">Uncharacterized protein</fullName>
    </submittedName>
</protein>
<keyword evidence="2" id="KW-1185">Reference proteome</keyword>
<gene>
    <name evidence="1" type="ORF">JIN84_15125</name>
</gene>
<dbReference type="AlphaFoldDB" id="A0A934R4U2"/>
<dbReference type="SUPFAM" id="SSF109709">
    <property type="entry name" value="KorB DNA-binding domain-like"/>
    <property type="match status" value="1"/>
</dbReference>
<dbReference type="EMBL" id="JAENIK010000011">
    <property type="protein sequence ID" value="MBK1816957.1"/>
    <property type="molecule type" value="Genomic_DNA"/>
</dbReference>
<evidence type="ECO:0000313" key="2">
    <source>
        <dbReference type="Proteomes" id="UP000600139"/>
    </source>
</evidence>
<sequence length="141" mass="16118">MGLPYYQHNLAPFVAEPFHFSLKSTMQSGLPEVTTQQDHETARHPIWRVFDWQRRLDEDKALTKVQIGEQEGLSKARMTQMFSLLHLPKDAQNYLANLTAPALIRAFSVRQLMGVAKTPAPERAEAFQLMRADCERHGLSN</sequence>
<dbReference type="Gene3D" id="1.10.10.2830">
    <property type="match status" value="1"/>
</dbReference>
<dbReference type="RefSeq" id="WP_200351880.1">
    <property type="nucleotide sequence ID" value="NZ_BAABHZ010000006.1"/>
</dbReference>
<dbReference type="Proteomes" id="UP000600139">
    <property type="component" value="Unassembled WGS sequence"/>
</dbReference>
<proteinExistence type="predicted"/>
<accession>A0A934R4U2</accession>
<evidence type="ECO:0000313" key="1">
    <source>
        <dbReference type="EMBL" id="MBK1816957.1"/>
    </source>
</evidence>
<name>A0A934R4U2_9BACT</name>
<comment type="caution">
    <text evidence="1">The sequence shown here is derived from an EMBL/GenBank/DDBJ whole genome shotgun (WGS) entry which is preliminary data.</text>
</comment>
<organism evidence="1 2">
    <name type="scientific">Luteolibacter yonseiensis</name>
    <dbReference type="NCBI Taxonomy" id="1144680"/>
    <lineage>
        <taxon>Bacteria</taxon>
        <taxon>Pseudomonadati</taxon>
        <taxon>Verrucomicrobiota</taxon>
        <taxon>Verrucomicrobiia</taxon>
        <taxon>Verrucomicrobiales</taxon>
        <taxon>Verrucomicrobiaceae</taxon>
        <taxon>Luteolibacter</taxon>
    </lineage>
</organism>